<dbReference type="Pfam" id="PF08327">
    <property type="entry name" value="AHSA1"/>
    <property type="match status" value="1"/>
</dbReference>
<evidence type="ECO:0000313" key="3">
    <source>
        <dbReference type="EMBL" id="MBL0685978.1"/>
    </source>
</evidence>
<comment type="caution">
    <text evidence="3">The sequence shown here is derived from an EMBL/GenBank/DDBJ whole genome shotgun (WGS) entry which is preliminary data.</text>
</comment>
<sequence length="117" mass="13480">MNTPNEMDKRTITINRTFNAPLNLVWEAWTQSEHIAEWWSPKGIKTIVVEHDFKIGGKWKYIMPMPNGQEFIAEGKYTEIIEFEKIVSSASFKPMTEGVEIQSLFKGKVTKPNSLSM</sequence>
<accession>A0A937DCT4</accession>
<evidence type="ECO:0000256" key="1">
    <source>
        <dbReference type="ARBA" id="ARBA00006817"/>
    </source>
</evidence>
<proteinExistence type="inferred from homology"/>
<feature type="domain" description="Activator of Hsp90 ATPase homologue 1/2-like C-terminal" evidence="2">
    <location>
        <begin position="19"/>
        <end position="93"/>
    </location>
</feature>
<dbReference type="InterPro" id="IPR013538">
    <property type="entry name" value="ASHA1/2-like_C"/>
</dbReference>
<name>A0A937DCT4_9FLAO</name>
<dbReference type="RefSeq" id="WP_201924466.1">
    <property type="nucleotide sequence ID" value="NZ_BAABAX010000016.1"/>
</dbReference>
<dbReference type="Gene3D" id="3.30.530.20">
    <property type="match status" value="1"/>
</dbReference>
<reference evidence="3" key="1">
    <citation type="submission" date="2021-01" db="EMBL/GenBank/DDBJ databases">
        <authorList>
            <person name="Zhong Y.L."/>
        </authorList>
    </citation>
    <scope>NUCLEOTIDE SEQUENCE</scope>
    <source>
        <strain evidence="3">KCTC 23302</strain>
    </source>
</reference>
<evidence type="ECO:0000259" key="2">
    <source>
        <dbReference type="Pfam" id="PF08327"/>
    </source>
</evidence>
<dbReference type="InterPro" id="IPR023393">
    <property type="entry name" value="START-like_dom_sf"/>
</dbReference>
<dbReference type="EMBL" id="JAERQJ010000015">
    <property type="protein sequence ID" value="MBL0685978.1"/>
    <property type="molecule type" value="Genomic_DNA"/>
</dbReference>
<organism evidence="3 4">
    <name type="scientific">Aquimarina mytili</name>
    <dbReference type="NCBI Taxonomy" id="874423"/>
    <lineage>
        <taxon>Bacteria</taxon>
        <taxon>Pseudomonadati</taxon>
        <taxon>Bacteroidota</taxon>
        <taxon>Flavobacteriia</taxon>
        <taxon>Flavobacteriales</taxon>
        <taxon>Flavobacteriaceae</taxon>
        <taxon>Aquimarina</taxon>
    </lineage>
</organism>
<keyword evidence="4" id="KW-1185">Reference proteome</keyword>
<protein>
    <submittedName>
        <fullName evidence="3">SRPBCC domain-containing protein</fullName>
    </submittedName>
</protein>
<dbReference type="Proteomes" id="UP000651057">
    <property type="component" value="Unassembled WGS sequence"/>
</dbReference>
<dbReference type="SUPFAM" id="SSF55961">
    <property type="entry name" value="Bet v1-like"/>
    <property type="match status" value="1"/>
</dbReference>
<comment type="similarity">
    <text evidence="1">Belongs to the AHA1 family.</text>
</comment>
<dbReference type="AlphaFoldDB" id="A0A937DCT4"/>
<gene>
    <name evidence="3" type="ORF">JJQ60_20795</name>
</gene>
<evidence type="ECO:0000313" key="4">
    <source>
        <dbReference type="Proteomes" id="UP000651057"/>
    </source>
</evidence>